<organism evidence="1">
    <name type="scientific">viral metagenome</name>
    <dbReference type="NCBI Taxonomy" id="1070528"/>
    <lineage>
        <taxon>unclassified sequences</taxon>
        <taxon>metagenomes</taxon>
        <taxon>organismal metagenomes</taxon>
    </lineage>
</organism>
<accession>A0A6C0D4Y9</accession>
<dbReference type="InterPro" id="IPR011735">
    <property type="entry name" value="WlaTC/HtrL_glycosyltransf"/>
</dbReference>
<name>A0A6C0D4Y9_9ZZZZ</name>
<protein>
    <submittedName>
        <fullName evidence="1">Uncharacterized protein</fullName>
    </submittedName>
</protein>
<dbReference type="AlphaFoldDB" id="A0A6C0D4Y9"/>
<dbReference type="EMBL" id="MN739531">
    <property type="protein sequence ID" value="QHT11174.1"/>
    <property type="molecule type" value="Genomic_DNA"/>
</dbReference>
<proteinExistence type="predicted"/>
<reference evidence="1" key="1">
    <citation type="journal article" date="2020" name="Nature">
        <title>Giant virus diversity and host interactions through global metagenomics.</title>
        <authorList>
            <person name="Schulz F."/>
            <person name="Roux S."/>
            <person name="Paez-Espino D."/>
            <person name="Jungbluth S."/>
            <person name="Walsh D.A."/>
            <person name="Denef V.J."/>
            <person name="McMahon K.D."/>
            <person name="Konstantinidis K.T."/>
            <person name="Eloe-Fadrosh E.A."/>
            <person name="Kyrpides N.C."/>
            <person name="Woyke T."/>
        </authorList>
    </citation>
    <scope>NUCLEOTIDE SEQUENCE</scope>
    <source>
        <strain evidence="1">GVMAG-M-3300023174-111</strain>
    </source>
</reference>
<evidence type="ECO:0000313" key="1">
    <source>
        <dbReference type="EMBL" id="QHT11174.1"/>
    </source>
</evidence>
<dbReference type="Pfam" id="PF09612">
    <property type="entry name" value="HtrL_YibB"/>
    <property type="match status" value="1"/>
</dbReference>
<sequence>MTIDISIPNCTLTTACFSLNDTAVRSLDETIDMSRMLLSIPVYLVVYGDSETIPRLKKIREEFGLLNLTIFKETNTHTLWSFQYKDIVKHNRERFFPTRDSRTTVESHLVTCNKFDFVLQTIESNPFHTTRFGWVDCFLGKDTIKICENYEPHILPWILSNITDNFHIQVLNVCDKKYKRNEYKQEFYSRYQWVVCGGFFTCSDIIGKPILERLKTIFRETTIQGFGHGEEMFYLEVLDEFSSSITRSYGDYGQIWNNFIRPTKNYHYIYYFILKNYIELGYWSEAKNCCQVLLEQVENHHVYVIPSMRIGLWLDWFIIMYHYEPRSCSDIFENLMKLCEYNTILMKEYTAEAWRIEWYLGSIKEVYG</sequence>